<gene>
    <name evidence="1" type="ORF">BcFMB_01775</name>
</gene>
<organism evidence="1 2">
    <name type="scientific">Bifidobacterium choerinum</name>
    <dbReference type="NCBI Taxonomy" id="35760"/>
    <lineage>
        <taxon>Bacteria</taxon>
        <taxon>Bacillati</taxon>
        <taxon>Actinomycetota</taxon>
        <taxon>Actinomycetes</taxon>
        <taxon>Bifidobacteriales</taxon>
        <taxon>Bifidobacteriaceae</taxon>
        <taxon>Bifidobacterium</taxon>
    </lineage>
</organism>
<accession>A0A2D3D360</accession>
<evidence type="ECO:0000313" key="2">
    <source>
        <dbReference type="Proteomes" id="UP000229907"/>
    </source>
</evidence>
<evidence type="ECO:0000313" key="1">
    <source>
        <dbReference type="EMBL" id="ATU19872.1"/>
    </source>
</evidence>
<dbReference type="KEGG" id="bcho:BcFMB_01775"/>
<dbReference type="EMBL" id="CP018044">
    <property type="protein sequence ID" value="ATU19872.1"/>
    <property type="molecule type" value="Genomic_DNA"/>
</dbReference>
<reference evidence="1 2" key="1">
    <citation type="submission" date="2016-11" db="EMBL/GenBank/DDBJ databases">
        <title>complete genome sequence of Bifidobacterium choerinum strain FMB-1.</title>
        <authorList>
            <person name="Park C.-S."/>
            <person name="Jung D.-H."/>
            <person name="Choi D.-S."/>
        </authorList>
    </citation>
    <scope>NUCLEOTIDE SEQUENCE [LARGE SCALE GENOMIC DNA]</scope>
    <source>
        <strain evidence="1 2">FMB-1</strain>
    </source>
</reference>
<proteinExistence type="predicted"/>
<sequence>MTEIDGFQLVITDEEAFKLGVVADIQGRQLIAAEIQIGQTGKVFDAGGGCDVSACVVVVAAAFDLPYAVQLVRAEYPIVIRILLLNQCTERRVGEVRGVEGDAGFCCDAGRAGDHHQRRCQCDAEGTSGDAR</sequence>
<name>A0A2D3D360_9BIFI</name>
<protein>
    <submittedName>
        <fullName evidence="1">Uncharacterized protein</fullName>
    </submittedName>
</protein>
<dbReference type="Proteomes" id="UP000229907">
    <property type="component" value="Chromosome"/>
</dbReference>
<dbReference type="AlphaFoldDB" id="A0A2D3D360"/>